<dbReference type="STRING" id="2656787.A0A370U299"/>
<organism evidence="1 2">
    <name type="scientific">Venustampulla echinocandica</name>
    <dbReference type="NCBI Taxonomy" id="2656787"/>
    <lineage>
        <taxon>Eukaryota</taxon>
        <taxon>Fungi</taxon>
        <taxon>Dikarya</taxon>
        <taxon>Ascomycota</taxon>
        <taxon>Pezizomycotina</taxon>
        <taxon>Leotiomycetes</taxon>
        <taxon>Helotiales</taxon>
        <taxon>Pleuroascaceae</taxon>
        <taxon>Venustampulla</taxon>
    </lineage>
</organism>
<gene>
    <name evidence="1" type="ORF">BP5553_01870</name>
</gene>
<dbReference type="OrthoDB" id="5427059at2759"/>
<name>A0A370U299_9HELO</name>
<dbReference type="Proteomes" id="UP000254866">
    <property type="component" value="Unassembled WGS sequence"/>
</dbReference>
<dbReference type="EMBL" id="NPIC01000001">
    <property type="protein sequence ID" value="RDL41891.1"/>
    <property type="molecule type" value="Genomic_DNA"/>
</dbReference>
<dbReference type="RefSeq" id="XP_031874547.1">
    <property type="nucleotide sequence ID" value="XM_032010493.1"/>
</dbReference>
<dbReference type="AlphaFoldDB" id="A0A370U299"/>
<comment type="caution">
    <text evidence="1">The sequence shown here is derived from an EMBL/GenBank/DDBJ whole genome shotgun (WGS) entry which is preliminary data.</text>
</comment>
<proteinExistence type="predicted"/>
<reference evidence="1 2" key="1">
    <citation type="journal article" date="2018" name="IMA Fungus">
        <title>IMA Genome-F 9: Draft genome sequence of Annulohypoxylon stygium, Aspergillus mulundensis, Berkeleyomyces basicola (syn. Thielaviopsis basicola), Ceratocystis smalleyi, two Cercospora beticola strains, Coleophoma cylindrospora, Fusarium fracticaudum, Phialophora cf. hyalina, and Morchella septimelata.</title>
        <authorList>
            <person name="Wingfield B.D."/>
            <person name="Bills G.F."/>
            <person name="Dong Y."/>
            <person name="Huang W."/>
            <person name="Nel W.J."/>
            <person name="Swalarsk-Parry B.S."/>
            <person name="Vaghefi N."/>
            <person name="Wilken P.M."/>
            <person name="An Z."/>
            <person name="de Beer Z.W."/>
            <person name="De Vos L."/>
            <person name="Chen L."/>
            <person name="Duong T.A."/>
            <person name="Gao Y."/>
            <person name="Hammerbacher A."/>
            <person name="Kikkert J.R."/>
            <person name="Li Y."/>
            <person name="Li H."/>
            <person name="Li K."/>
            <person name="Li Q."/>
            <person name="Liu X."/>
            <person name="Ma X."/>
            <person name="Naidoo K."/>
            <person name="Pethybridge S.J."/>
            <person name="Sun J."/>
            <person name="Steenkamp E.T."/>
            <person name="van der Nest M.A."/>
            <person name="van Wyk S."/>
            <person name="Wingfield M.J."/>
            <person name="Xiong C."/>
            <person name="Yue Q."/>
            <person name="Zhang X."/>
        </authorList>
    </citation>
    <scope>NUCLEOTIDE SEQUENCE [LARGE SCALE GENOMIC DNA]</scope>
    <source>
        <strain evidence="1 2">BP 5553</strain>
    </source>
</reference>
<protein>
    <submittedName>
        <fullName evidence="1">Uncharacterized protein</fullName>
    </submittedName>
</protein>
<dbReference type="GeneID" id="43594719"/>
<keyword evidence="2" id="KW-1185">Reference proteome</keyword>
<evidence type="ECO:0000313" key="1">
    <source>
        <dbReference type="EMBL" id="RDL41891.1"/>
    </source>
</evidence>
<accession>A0A370U299</accession>
<evidence type="ECO:0000313" key="2">
    <source>
        <dbReference type="Proteomes" id="UP000254866"/>
    </source>
</evidence>
<sequence>MSVGLHDLPGELLSLILQQVDSPSHLHNLLVASAPCYRIFSSRRERVLSSVLQNAICVEAVHDALAVIGAPRFTQLSKHPTREDVTNFLKSYHSTPFQFPTDFKSLCALSHLLTIVEHFVTAFSTQAHRALETLGKPYRSLPRWAWPPAPSSCRIEVALPLSVIERARLQRAFFRFELYCRIFPQSSSRGVSLFPRADQSRLFLSRLSPWEIDEINCVHQYLSSLVGVLVDELEDQLVGTVLSATGMKHTTPSTSTSRGSLQRIVGARHSNSPFPRDRIADPGFGNISHLYELGDHEFVMFTTLDLCGLDVFSENEKYHQEGYISFMCSYGIGFIYNLLLSENDRRRHLILSHTPVQRDFFPEAVEIFYPEDNSPVIEQSQDETASSSNPGWKLVTRGDVDRKFYFGTQRAHLRDKGYVFWDAKRFQLEGLGKKIKDTMNMSQVDIKRLYQRSAKQSVEDRLEHIRIPGPAWRSIIANFSLRYPD</sequence>